<protein>
    <submittedName>
        <fullName evidence="1">Uncharacterized protein</fullName>
    </submittedName>
</protein>
<evidence type="ECO:0000313" key="1">
    <source>
        <dbReference type="EMBL" id="KWD96329.1"/>
    </source>
</evidence>
<dbReference type="EMBL" id="LPIX01000092">
    <property type="protein sequence ID" value="KWD96329.1"/>
    <property type="molecule type" value="Genomic_DNA"/>
</dbReference>
<dbReference type="AlphaFoldDB" id="A0A107ENB1"/>
<dbReference type="Proteomes" id="UP000062998">
    <property type="component" value="Unassembled WGS sequence"/>
</dbReference>
<organism evidence="1 2">
    <name type="scientific">Burkholderia ubonensis</name>
    <dbReference type="NCBI Taxonomy" id="101571"/>
    <lineage>
        <taxon>Bacteria</taxon>
        <taxon>Pseudomonadati</taxon>
        <taxon>Pseudomonadota</taxon>
        <taxon>Betaproteobacteria</taxon>
        <taxon>Burkholderiales</taxon>
        <taxon>Burkholderiaceae</taxon>
        <taxon>Burkholderia</taxon>
        <taxon>Burkholderia cepacia complex</taxon>
    </lineage>
</organism>
<sequence>MKLSSGELELIESIIEHIYPDPRAGSTLPIESGEMRAAKGFEQKRVVTICEEEGRPYMMFTTLGESVYKWCLGNRAPW</sequence>
<evidence type="ECO:0000313" key="2">
    <source>
        <dbReference type="Proteomes" id="UP000062998"/>
    </source>
</evidence>
<name>A0A107ENB1_9BURK</name>
<proteinExistence type="predicted"/>
<accession>A0A107ENB1</accession>
<comment type="caution">
    <text evidence="1">The sequence shown here is derived from an EMBL/GenBank/DDBJ whole genome shotgun (WGS) entry which is preliminary data.</text>
</comment>
<dbReference type="RefSeq" id="WP_060326538.1">
    <property type="nucleotide sequence ID" value="NZ_LPIU01000025.1"/>
</dbReference>
<reference evidence="1 2" key="1">
    <citation type="submission" date="2015-11" db="EMBL/GenBank/DDBJ databases">
        <title>Expanding the genomic diversity of Burkholderia species for the development of highly accurate diagnostics.</title>
        <authorList>
            <person name="Sahl J."/>
            <person name="Keim P."/>
            <person name="Wagner D."/>
        </authorList>
    </citation>
    <scope>NUCLEOTIDE SEQUENCE [LARGE SCALE GENOMIC DNA]</scope>
    <source>
        <strain evidence="1 2">MSMB2167WGS</strain>
    </source>
</reference>
<gene>
    <name evidence="1" type="ORF">WL73_23010</name>
</gene>